<sequence>MEKGAPKIQTLKEKGIINLLNILDYTPEDDDYNYARKTILTPHPILHPSLCHLELHIESYDSYTRRKTRSPGLQFPGIDMATVSQKRKPKSEFRSQSREDRLPRVKCQIVTLESEMKSGQKLRNTAEVSAPLQHSQTGFPTKTSCNETGEETEDITDKPLEAPKSQAKSREIYRNYVFQNKNLFVVKKKPKPPTPHQNTKNQIRIVGQPSLKLKRKISDGPASHSYLGSPQTV</sequence>
<reference evidence="3" key="2">
    <citation type="submission" date="2017-12" db="EMBL/GenBank/DDBJ databases">
        <title>Genome sequence of the Bar-tailed Godwit (Limosa lapponica baueri).</title>
        <authorList>
            <person name="Lima N.C.B."/>
            <person name="Parody-Merino A.M."/>
            <person name="Battley P.F."/>
            <person name="Fidler A.E."/>
            <person name="Prosdocimi F."/>
        </authorList>
    </citation>
    <scope>NUCLEOTIDE SEQUENCE [LARGE SCALE GENOMIC DNA]</scope>
</reference>
<gene>
    <name evidence="2" type="ORF">llap_1407</name>
</gene>
<accession>A0A2I0UQI3</accession>
<organism evidence="2 3">
    <name type="scientific">Limosa lapponica baueri</name>
    <dbReference type="NCBI Taxonomy" id="1758121"/>
    <lineage>
        <taxon>Eukaryota</taxon>
        <taxon>Metazoa</taxon>
        <taxon>Chordata</taxon>
        <taxon>Craniata</taxon>
        <taxon>Vertebrata</taxon>
        <taxon>Euteleostomi</taxon>
        <taxon>Archelosauria</taxon>
        <taxon>Archosauria</taxon>
        <taxon>Dinosauria</taxon>
        <taxon>Saurischia</taxon>
        <taxon>Theropoda</taxon>
        <taxon>Coelurosauria</taxon>
        <taxon>Aves</taxon>
        <taxon>Neognathae</taxon>
        <taxon>Neoaves</taxon>
        <taxon>Charadriiformes</taxon>
        <taxon>Scolopacidae</taxon>
        <taxon>Limosa</taxon>
    </lineage>
</organism>
<reference evidence="3" key="1">
    <citation type="submission" date="2017-11" db="EMBL/GenBank/DDBJ databases">
        <authorList>
            <person name="Lima N.C."/>
            <person name="Parody-Merino A.M."/>
            <person name="Battley P.F."/>
            <person name="Fidler A.E."/>
            <person name="Prosdocimi F."/>
        </authorList>
    </citation>
    <scope>NUCLEOTIDE SEQUENCE [LARGE SCALE GENOMIC DNA]</scope>
</reference>
<proteinExistence type="predicted"/>
<dbReference type="AlphaFoldDB" id="A0A2I0UQI3"/>
<evidence type="ECO:0000313" key="2">
    <source>
        <dbReference type="EMBL" id="PKU48305.1"/>
    </source>
</evidence>
<evidence type="ECO:0000313" key="3">
    <source>
        <dbReference type="Proteomes" id="UP000233556"/>
    </source>
</evidence>
<feature type="region of interest" description="Disordered" evidence="1">
    <location>
        <begin position="128"/>
        <end position="167"/>
    </location>
</feature>
<dbReference type="EMBL" id="KZ505656">
    <property type="protein sequence ID" value="PKU48305.1"/>
    <property type="molecule type" value="Genomic_DNA"/>
</dbReference>
<keyword evidence="3" id="KW-1185">Reference proteome</keyword>
<protein>
    <submittedName>
        <fullName evidence="2">Uncharacterized protein</fullName>
    </submittedName>
</protein>
<dbReference type="Proteomes" id="UP000233556">
    <property type="component" value="Unassembled WGS sequence"/>
</dbReference>
<feature type="compositionally biased region" description="Polar residues" evidence="1">
    <location>
        <begin position="128"/>
        <end position="147"/>
    </location>
</feature>
<name>A0A2I0UQI3_LIMLA</name>
<evidence type="ECO:0000256" key="1">
    <source>
        <dbReference type="SAM" id="MobiDB-lite"/>
    </source>
</evidence>